<dbReference type="AlphaFoldDB" id="A0A2N7W9A1"/>
<dbReference type="Proteomes" id="UP000235659">
    <property type="component" value="Unassembled WGS sequence"/>
</dbReference>
<dbReference type="RefSeq" id="WP_102635296.1">
    <property type="nucleotide sequence ID" value="NZ_CADIJZ010000027.1"/>
</dbReference>
<reference evidence="2 3" key="1">
    <citation type="submission" date="2018-01" db="EMBL/GenBank/DDBJ databases">
        <title>Whole genome analyses suggest that Burkholderia sensu lato contains two further novel genera in the rhizoxinica-symbiotica group Mycetohabitans gen. nov., and Trinickia gen. nov.: implications for the evolution of diazotrophy and nodulation in the Burkholderiaceae.</title>
        <authorList>
            <person name="Estrada-de los Santos P."/>
            <person name="Palmer M."/>
            <person name="Chavez-Ramirez B."/>
            <person name="Beukes C."/>
            <person name="Steenkamp E.T."/>
            <person name="Hirsch A.M."/>
            <person name="Manyaka P."/>
            <person name="Maluk M."/>
            <person name="Lafos M."/>
            <person name="Crook M."/>
            <person name="Gross E."/>
            <person name="Simon M.F."/>
            <person name="Bueno dos Reis Junior F."/>
            <person name="Poole P.S."/>
            <person name="Venter S.N."/>
            <person name="James E.K."/>
        </authorList>
    </citation>
    <scope>NUCLEOTIDE SEQUENCE [LARGE SCALE GENOMIC DNA]</scope>
    <source>
        <strain evidence="2 3">WSM 3937</strain>
    </source>
</reference>
<proteinExistence type="predicted"/>
<accession>A0A2N7W9A1</accession>
<evidence type="ECO:0000313" key="3">
    <source>
        <dbReference type="Proteomes" id="UP000235659"/>
    </source>
</evidence>
<name>A0A2N7W9A1_9BURK</name>
<protein>
    <recommendedName>
        <fullName evidence="5">Transcriptional regulator</fullName>
    </recommendedName>
</protein>
<organism evidence="1 4">
    <name type="scientific">Paraburkholderia rhynchosiae</name>
    <dbReference type="NCBI Taxonomy" id="487049"/>
    <lineage>
        <taxon>Bacteria</taxon>
        <taxon>Pseudomonadati</taxon>
        <taxon>Pseudomonadota</taxon>
        <taxon>Betaproteobacteria</taxon>
        <taxon>Burkholderiales</taxon>
        <taxon>Burkholderiaceae</taxon>
        <taxon>Paraburkholderia</taxon>
    </lineage>
</organism>
<dbReference type="Proteomes" id="UP000494205">
    <property type="component" value="Unassembled WGS sequence"/>
</dbReference>
<dbReference type="InterPro" id="IPR010982">
    <property type="entry name" value="Lambda_DNA-bd_dom_sf"/>
</dbReference>
<dbReference type="EMBL" id="CADIJZ010000027">
    <property type="protein sequence ID" value="CAB3730636.1"/>
    <property type="molecule type" value="Genomic_DNA"/>
</dbReference>
<dbReference type="GO" id="GO:0003677">
    <property type="term" value="F:DNA binding"/>
    <property type="evidence" value="ECO:0007669"/>
    <property type="project" value="InterPro"/>
</dbReference>
<dbReference type="EMBL" id="PNXY01000026">
    <property type="protein sequence ID" value="PMS25970.1"/>
    <property type="molecule type" value="Genomic_DNA"/>
</dbReference>
<dbReference type="OrthoDB" id="8780400at2"/>
<evidence type="ECO:0000313" key="4">
    <source>
        <dbReference type="Proteomes" id="UP000494205"/>
    </source>
</evidence>
<dbReference type="SUPFAM" id="SSF47413">
    <property type="entry name" value="lambda repressor-like DNA-binding domains"/>
    <property type="match status" value="1"/>
</dbReference>
<reference evidence="1 4" key="2">
    <citation type="submission" date="2020-04" db="EMBL/GenBank/DDBJ databases">
        <authorList>
            <person name="De Canck E."/>
        </authorList>
    </citation>
    <scope>NUCLEOTIDE SEQUENCE [LARGE SCALE GENOMIC DNA]</scope>
    <source>
        <strain evidence="1 4">LMG 27174</strain>
    </source>
</reference>
<evidence type="ECO:0000313" key="1">
    <source>
        <dbReference type="EMBL" id="CAB3730636.1"/>
    </source>
</evidence>
<evidence type="ECO:0008006" key="5">
    <source>
        <dbReference type="Google" id="ProtNLM"/>
    </source>
</evidence>
<sequence>MNTLTPSQLLAEIKALTKLGEKAIGDRIGCSQPTVNRILNGQSDCKSSTLMAILQWREELRAVQNSGETVA</sequence>
<keyword evidence="3" id="KW-1185">Reference proteome</keyword>
<gene>
    <name evidence="2" type="ORF">C0Z16_27945</name>
    <name evidence="1" type="ORF">LMG27174_05764</name>
</gene>
<evidence type="ECO:0000313" key="2">
    <source>
        <dbReference type="EMBL" id="PMS25970.1"/>
    </source>
</evidence>